<organism evidence="1 2">
    <name type="scientific">Paenibacillus haidiansis</name>
    <dbReference type="NCBI Taxonomy" id="1574488"/>
    <lineage>
        <taxon>Bacteria</taxon>
        <taxon>Bacillati</taxon>
        <taxon>Bacillota</taxon>
        <taxon>Bacilli</taxon>
        <taxon>Bacillales</taxon>
        <taxon>Paenibacillaceae</taxon>
        <taxon>Paenibacillus</taxon>
    </lineage>
</organism>
<comment type="caution">
    <text evidence="1">The sequence shown here is derived from an EMBL/GenBank/DDBJ whole genome shotgun (WGS) entry which is preliminary data.</text>
</comment>
<proteinExistence type="predicted"/>
<evidence type="ECO:0000313" key="1">
    <source>
        <dbReference type="EMBL" id="MEF2965338.1"/>
    </source>
</evidence>
<dbReference type="PANTHER" id="PTHR39166">
    <property type="entry name" value="BLL1166 PROTEIN"/>
    <property type="match status" value="1"/>
</dbReference>
<dbReference type="InterPro" id="IPR009267">
    <property type="entry name" value="NTP_transf_6"/>
</dbReference>
<name>A0ABU7VPL6_9BACL</name>
<gene>
    <name evidence="1" type="ORF">V3851_05785</name>
</gene>
<dbReference type="RefSeq" id="WP_331845572.1">
    <property type="nucleotide sequence ID" value="NZ_JAZHPZ010000002.1"/>
</dbReference>
<dbReference type="EMBL" id="JAZHPZ010000002">
    <property type="protein sequence ID" value="MEF2965338.1"/>
    <property type="molecule type" value="Genomic_DNA"/>
</dbReference>
<reference evidence="1 2" key="1">
    <citation type="submission" date="2024-02" db="EMBL/GenBank/DDBJ databases">
        <title>A nitrogen-fixing paenibacillus bacterium.</title>
        <authorList>
            <person name="Zhang W.L."/>
            <person name="Chen S.F."/>
        </authorList>
    </citation>
    <scope>NUCLEOTIDE SEQUENCE [LARGE SCALE GENOMIC DNA]</scope>
    <source>
        <strain evidence="1 2">M1</strain>
    </source>
</reference>
<dbReference type="PANTHER" id="PTHR39166:SF1">
    <property type="entry name" value="BLL1166 PROTEIN"/>
    <property type="match status" value="1"/>
</dbReference>
<dbReference type="Pfam" id="PF06042">
    <property type="entry name" value="NTP_transf_6"/>
    <property type="match status" value="1"/>
</dbReference>
<accession>A0ABU7VPL6</accession>
<evidence type="ECO:0000313" key="2">
    <source>
        <dbReference type="Proteomes" id="UP001306950"/>
    </source>
</evidence>
<dbReference type="Proteomes" id="UP001306950">
    <property type="component" value="Unassembled WGS sequence"/>
</dbReference>
<protein>
    <submittedName>
        <fullName evidence="1">Nucleotidyltransferase family protein</fullName>
    </submittedName>
</protein>
<sequence length="198" mass="23551">MEETDRLIHILQKNELLMHVFDRMEHVEIGAYYIGAGCIAQTVWNELTHRPFMYGIDDIDIVYFNKNDLSYEAEDEVIRYIKEMFSNLPVKLDIKNQARVHLWYPDKFAIDIKAFETLEQAIDNWPSTATAFGVRKERTGSWKIYAPFGFDDLFHLTVRANKKLITKEIYMNKALKWQAKWPELILLEWERGIDYVPR</sequence>
<keyword evidence="2" id="KW-1185">Reference proteome</keyword>